<dbReference type="Proteomes" id="UP000011083">
    <property type="component" value="Unassembled WGS sequence"/>
</dbReference>
<dbReference type="RefSeq" id="XP_004340993.1">
    <property type="nucleotide sequence ID" value="XM_004340945.1"/>
</dbReference>
<proteinExistence type="predicted"/>
<keyword evidence="3" id="KW-1185">Reference proteome</keyword>
<feature type="compositionally biased region" description="Basic and acidic residues" evidence="1">
    <location>
        <begin position="203"/>
        <end position="216"/>
    </location>
</feature>
<feature type="region of interest" description="Disordered" evidence="1">
    <location>
        <begin position="475"/>
        <end position="539"/>
    </location>
</feature>
<feature type="compositionally biased region" description="Basic and acidic residues" evidence="1">
    <location>
        <begin position="378"/>
        <end position="393"/>
    </location>
</feature>
<dbReference type="GeneID" id="14919901"/>
<feature type="region of interest" description="Disordered" evidence="1">
    <location>
        <begin position="316"/>
        <end position="348"/>
    </location>
</feature>
<gene>
    <name evidence="2" type="ORF">ACA1_232860</name>
</gene>
<feature type="region of interest" description="Disordered" evidence="1">
    <location>
        <begin position="363"/>
        <end position="449"/>
    </location>
</feature>
<reference evidence="2 3" key="1">
    <citation type="journal article" date="2013" name="Genome Biol.">
        <title>Genome of Acanthamoeba castellanii highlights extensive lateral gene transfer and early evolution of tyrosine kinase signaling.</title>
        <authorList>
            <person name="Clarke M."/>
            <person name="Lohan A.J."/>
            <person name="Liu B."/>
            <person name="Lagkouvardos I."/>
            <person name="Roy S."/>
            <person name="Zafar N."/>
            <person name="Bertelli C."/>
            <person name="Schilde C."/>
            <person name="Kianianmomeni A."/>
            <person name="Burglin T.R."/>
            <person name="Frech C."/>
            <person name="Turcotte B."/>
            <person name="Kopec K.O."/>
            <person name="Synnott J.M."/>
            <person name="Choo C."/>
            <person name="Paponov I."/>
            <person name="Finkler A."/>
            <person name="Soon Heng Tan C."/>
            <person name="Hutchins A.P."/>
            <person name="Weinmeier T."/>
            <person name="Rattei T."/>
            <person name="Chu J.S."/>
            <person name="Gimenez G."/>
            <person name="Irimia M."/>
            <person name="Rigden D.J."/>
            <person name="Fitzpatrick D.A."/>
            <person name="Lorenzo-Morales J."/>
            <person name="Bateman A."/>
            <person name="Chiu C.H."/>
            <person name="Tang P."/>
            <person name="Hegemann P."/>
            <person name="Fromm H."/>
            <person name="Raoult D."/>
            <person name="Greub G."/>
            <person name="Miranda-Saavedra D."/>
            <person name="Chen N."/>
            <person name="Nash P."/>
            <person name="Ginger M.L."/>
            <person name="Horn M."/>
            <person name="Schaap P."/>
            <person name="Caler L."/>
            <person name="Loftus B."/>
        </authorList>
    </citation>
    <scope>NUCLEOTIDE SEQUENCE [LARGE SCALE GENOMIC DNA]</scope>
    <source>
        <strain evidence="2 3">Neff</strain>
    </source>
</reference>
<dbReference type="AlphaFoldDB" id="L8H079"/>
<feature type="compositionally biased region" description="Polar residues" evidence="1">
    <location>
        <begin position="492"/>
        <end position="501"/>
    </location>
</feature>
<sequence>MDGRRGRANEGYSVPRLLGHLVKLRACELTLDEGGASCCLVVHGFATINSDQCPPRPSHAPEESTQDMLIHMAEASCPELDERECVISASQEAIFEQLLGESEVPWPAASMESQAHVEDDLLSFPPSQRGPPLSEEASESQDFYASQPPLEWKLLFDDDDDDDNNAESEEDSTNHSYGSGCAHAADNDQGLDFEVKPAAGEEAGARQRHEPRKANEHSSSPGTETATCLREHRPDHLLPGHIARDPSPAVEEADEARSGGDVAVAVAATTMDMFPPMDPLEGWWAASPTPRPTPSPKTLSPPLYYRTQAFAYSDSLAAATPRSPAWPTASSTHSGPPSPFSLFPSSSQTPDLLLGAQLLHEEDLLPRSPPYSPIPLDTPRRPEGARAPDDAHGVSRPSTTPDAVHEETRHAPKKRRLTTTQATPPTPPPPAAATTTTTTTSTLAEDHRDEAAVVELRRRHREGITETTTTITITAVDSASAEPPPRPPPHTATLSAESGQRTPAPTTTATASPSHQQILRPKHRPPKQAAATSRYSPPSRDAIWELVDTYFSST</sequence>
<accession>L8H079</accession>
<feature type="compositionally biased region" description="Low complexity" evidence="1">
    <location>
        <begin position="502"/>
        <end position="514"/>
    </location>
</feature>
<feature type="compositionally biased region" description="Basic and acidic residues" evidence="1">
    <location>
        <begin position="229"/>
        <end position="244"/>
    </location>
</feature>
<dbReference type="KEGG" id="acan:ACA1_232860"/>
<feature type="compositionally biased region" description="Polar residues" evidence="1">
    <location>
        <begin position="217"/>
        <end position="226"/>
    </location>
</feature>
<evidence type="ECO:0000256" key="1">
    <source>
        <dbReference type="SAM" id="MobiDB-lite"/>
    </source>
</evidence>
<dbReference type="EMBL" id="KB007939">
    <property type="protein sequence ID" value="ELR18929.1"/>
    <property type="molecule type" value="Genomic_DNA"/>
</dbReference>
<feature type="compositionally biased region" description="Acidic residues" evidence="1">
    <location>
        <begin position="157"/>
        <end position="171"/>
    </location>
</feature>
<name>L8H079_ACACF</name>
<feature type="compositionally biased region" description="Low complexity" evidence="1">
    <location>
        <begin position="432"/>
        <end position="442"/>
    </location>
</feature>
<evidence type="ECO:0000313" key="2">
    <source>
        <dbReference type="EMBL" id="ELR18929.1"/>
    </source>
</evidence>
<organism evidence="2 3">
    <name type="scientific">Acanthamoeba castellanii (strain ATCC 30010 / Neff)</name>
    <dbReference type="NCBI Taxonomy" id="1257118"/>
    <lineage>
        <taxon>Eukaryota</taxon>
        <taxon>Amoebozoa</taxon>
        <taxon>Discosea</taxon>
        <taxon>Longamoebia</taxon>
        <taxon>Centramoebida</taxon>
        <taxon>Acanthamoebidae</taxon>
        <taxon>Acanthamoeba</taxon>
    </lineage>
</organism>
<feature type="region of interest" description="Disordered" evidence="1">
    <location>
        <begin position="201"/>
        <end position="260"/>
    </location>
</feature>
<feature type="region of interest" description="Disordered" evidence="1">
    <location>
        <begin position="121"/>
        <end position="187"/>
    </location>
</feature>
<evidence type="ECO:0000313" key="3">
    <source>
        <dbReference type="Proteomes" id="UP000011083"/>
    </source>
</evidence>
<protein>
    <submittedName>
        <fullName evidence="2">Uncharacterized protein</fullName>
    </submittedName>
</protein>
<dbReference type="VEuPathDB" id="AmoebaDB:ACA1_232860"/>